<sequence>MSHSLVQVREMADRVLWIERGEIKMYGETEPVLAAYDAFVKSQKKRR</sequence>
<gene>
    <name evidence="1" type="primary">tagH_3</name>
    <name evidence="1" type="ORF">NCTC13645_02151</name>
</gene>
<accession>A0A380P800</accession>
<name>A0A380P800_WEIVI</name>
<evidence type="ECO:0000313" key="1">
    <source>
        <dbReference type="EMBL" id="SUP61028.1"/>
    </source>
</evidence>
<protein>
    <submittedName>
        <fullName evidence="1">Teichoic acids export ATP-binding protein TagH</fullName>
        <ecNumber evidence="1">3.6.3.40</ecNumber>
    </submittedName>
</protein>
<keyword evidence="1" id="KW-0067">ATP-binding</keyword>
<dbReference type="Proteomes" id="UP000254621">
    <property type="component" value="Unassembled WGS sequence"/>
</dbReference>
<organism evidence="1 2">
    <name type="scientific">Weissella viridescens</name>
    <name type="common">Lactobacillus viridescens</name>
    <dbReference type="NCBI Taxonomy" id="1629"/>
    <lineage>
        <taxon>Bacteria</taxon>
        <taxon>Bacillati</taxon>
        <taxon>Bacillota</taxon>
        <taxon>Bacilli</taxon>
        <taxon>Lactobacillales</taxon>
        <taxon>Lactobacillaceae</taxon>
        <taxon>Weissella</taxon>
    </lineage>
</organism>
<reference evidence="1 2" key="1">
    <citation type="submission" date="2018-06" db="EMBL/GenBank/DDBJ databases">
        <authorList>
            <consortium name="Pathogen Informatics"/>
            <person name="Doyle S."/>
        </authorList>
    </citation>
    <scope>NUCLEOTIDE SEQUENCE [LARGE SCALE GENOMIC DNA]</scope>
    <source>
        <strain evidence="1 2">NCTC13645</strain>
    </source>
</reference>
<dbReference type="GO" id="GO:0016787">
    <property type="term" value="F:hydrolase activity"/>
    <property type="evidence" value="ECO:0007669"/>
    <property type="project" value="UniProtKB-KW"/>
</dbReference>
<dbReference type="EC" id="3.6.3.40" evidence="1"/>
<keyword evidence="1" id="KW-0378">Hydrolase</keyword>
<dbReference type="EMBL" id="UHIV01000005">
    <property type="protein sequence ID" value="SUP61028.1"/>
    <property type="molecule type" value="Genomic_DNA"/>
</dbReference>
<dbReference type="GO" id="GO:0005524">
    <property type="term" value="F:ATP binding"/>
    <property type="evidence" value="ECO:0007669"/>
    <property type="project" value="UniProtKB-KW"/>
</dbReference>
<keyword evidence="1" id="KW-0547">Nucleotide-binding</keyword>
<evidence type="ECO:0000313" key="2">
    <source>
        <dbReference type="Proteomes" id="UP000254621"/>
    </source>
</evidence>
<proteinExistence type="predicted"/>
<dbReference type="AlphaFoldDB" id="A0A380P800"/>